<keyword evidence="11" id="KW-1015">Disulfide bond</keyword>
<keyword evidence="21" id="KW-1185">Reference proteome</keyword>
<comment type="miscellaneous">
    <text evidence="17">The active site is a redox-active disulfide bond.</text>
</comment>
<dbReference type="InterPro" id="IPR036188">
    <property type="entry name" value="FAD/NAD-bd_sf"/>
</dbReference>
<dbReference type="GO" id="GO:0004148">
    <property type="term" value="F:dihydrolipoyl dehydrogenase (NADH) activity"/>
    <property type="evidence" value="ECO:0007669"/>
    <property type="project" value="UniProtKB-EC"/>
</dbReference>
<dbReference type="SUPFAM" id="SSF51905">
    <property type="entry name" value="FAD/NAD(P)-binding domain"/>
    <property type="match status" value="1"/>
</dbReference>
<protein>
    <recommendedName>
        <fullName evidence="5 17">Dihydrolipoyl dehydrogenase</fullName>
        <ecNumber evidence="4 17">1.8.1.4</ecNumber>
    </recommendedName>
</protein>
<name>A0A0M9GCR0_9PSED</name>
<evidence type="ECO:0000256" key="6">
    <source>
        <dbReference type="ARBA" id="ARBA00022490"/>
    </source>
</evidence>
<evidence type="ECO:0000313" key="21">
    <source>
        <dbReference type="Proteomes" id="UP000037931"/>
    </source>
</evidence>
<keyword evidence="9 17" id="KW-0560">Oxidoreductase</keyword>
<feature type="binding site" evidence="15">
    <location>
        <position position="269"/>
    </location>
    <ligand>
        <name>NAD(+)</name>
        <dbReference type="ChEBI" id="CHEBI:57540"/>
    </ligand>
</feature>
<feature type="disulfide bond" description="Redox-active" evidence="16">
    <location>
        <begin position="44"/>
        <end position="49"/>
    </location>
</feature>
<evidence type="ECO:0000259" key="18">
    <source>
        <dbReference type="Pfam" id="PF02852"/>
    </source>
</evidence>
<dbReference type="Proteomes" id="UP000037931">
    <property type="component" value="Unassembled WGS sequence"/>
</dbReference>
<evidence type="ECO:0000313" key="20">
    <source>
        <dbReference type="EMBL" id="KPA87787.1"/>
    </source>
</evidence>
<evidence type="ECO:0000256" key="8">
    <source>
        <dbReference type="ARBA" id="ARBA00022827"/>
    </source>
</evidence>
<dbReference type="NCBIfam" id="TIGR01350">
    <property type="entry name" value="lipoamide_DH"/>
    <property type="match status" value="1"/>
</dbReference>
<comment type="subcellular location">
    <subcellularLocation>
        <location evidence="1">Cytoplasm</location>
    </subcellularLocation>
</comment>
<dbReference type="PANTHER" id="PTHR22912">
    <property type="entry name" value="DISULFIDE OXIDOREDUCTASE"/>
    <property type="match status" value="1"/>
</dbReference>
<reference evidence="20 21" key="1">
    <citation type="journal article" date="2015" name="PLoS ONE">
        <title>Rice-Infecting Pseudomonas Genomes Are Highly Accessorized and Harbor Multiple Putative Virulence Mechanisms to Cause Sheath Brown Rot.</title>
        <authorList>
            <person name="Quibod I.L."/>
            <person name="Grande G."/>
            <person name="Oreiro E.G."/>
            <person name="Borja F.N."/>
            <person name="Dossa G.S."/>
            <person name="Mauleon R."/>
            <person name="Cruz C.V."/>
            <person name="Oliva R."/>
        </authorList>
    </citation>
    <scope>NUCLEOTIDE SEQUENCE [LARGE SCALE GENOMIC DNA]</scope>
    <source>
        <strain evidence="20 21">IRRI 6609</strain>
    </source>
</reference>
<sequence length="462" mass="48445">MQQTQSTTLLIIGGGPGGYVAAIRAGQLGIPTILVEGQSLGGTCLNVGCIPSKALIHVAEQFHATQGYSGGNSPLGIQVAQATLDITKSVEWKDGIVDRLTSGVAGLLKKNGVQVINGWAKIIDGKNVDIDGLRVQCEHLLLANGSQTVELPMLPFGGPVISSTEALAPASVPRRLVVVGAGYIGLELGIAYRKLGAEVTVVEARDRILPTYDRELTQPVAESVKALGIHVLLGHSVEGFDAASNSLQVRDPQGETLPLATDQVLVAVGRKPRTQGWNLETLALAMNGSAIRVDSHCQTSMRNVWAIGDLTGEPMLAHRAMAQGEMVAELIAGQHREFNPTAIAAVCFTDPELVVVGKTPDDAKAAGLDCLVASFPFAANGRAMTLESRNGFVRVVARRDNHLIVGWQAVGVGVSELAAAFGQSLEMGARLEDIAGTIHAHPTLCEAVQEAALKALGHALHI</sequence>
<dbReference type="InterPro" id="IPR050151">
    <property type="entry name" value="Class-I_Pyr_Nuc-Dis_Oxidored"/>
</dbReference>
<evidence type="ECO:0000256" key="4">
    <source>
        <dbReference type="ARBA" id="ARBA00012608"/>
    </source>
</evidence>
<dbReference type="PROSITE" id="PS00076">
    <property type="entry name" value="PYRIDINE_REDOX_1"/>
    <property type="match status" value="1"/>
</dbReference>
<dbReference type="EC" id="1.8.1.4" evidence="4 17"/>
<comment type="cofactor">
    <cofactor evidence="15 17">
        <name>FAD</name>
        <dbReference type="ChEBI" id="CHEBI:57692"/>
    </cofactor>
    <text evidence="15 17">Binds 1 FAD per subunit.</text>
</comment>
<accession>A0A0M9GCR0</accession>
<comment type="similarity">
    <text evidence="2 17">Belongs to the class-I pyridine nucleotide-disulfide oxidoreductase family.</text>
</comment>
<gene>
    <name evidence="20" type="ORF">PF66_05742</name>
</gene>
<dbReference type="GO" id="GO:0006103">
    <property type="term" value="P:2-oxoglutarate metabolic process"/>
    <property type="evidence" value="ECO:0007669"/>
    <property type="project" value="TreeGrafter"/>
</dbReference>
<dbReference type="Gene3D" id="3.50.50.60">
    <property type="entry name" value="FAD/NAD(P)-binding domain"/>
    <property type="match status" value="2"/>
</dbReference>
<dbReference type="EMBL" id="JSYZ01000026">
    <property type="protein sequence ID" value="KPA87787.1"/>
    <property type="molecule type" value="Genomic_DNA"/>
</dbReference>
<evidence type="ECO:0000256" key="1">
    <source>
        <dbReference type="ARBA" id="ARBA00004496"/>
    </source>
</evidence>
<dbReference type="PANTHER" id="PTHR22912:SF160">
    <property type="entry name" value="DIHYDROLIPOYL DEHYDROGENASE"/>
    <property type="match status" value="1"/>
</dbReference>
<organism evidence="20 21">
    <name type="scientific">Pseudomonas asplenii</name>
    <dbReference type="NCBI Taxonomy" id="53407"/>
    <lineage>
        <taxon>Bacteria</taxon>
        <taxon>Pseudomonadati</taxon>
        <taxon>Pseudomonadota</taxon>
        <taxon>Gammaproteobacteria</taxon>
        <taxon>Pseudomonadales</taxon>
        <taxon>Pseudomonadaceae</taxon>
        <taxon>Pseudomonas</taxon>
    </lineage>
</organism>
<evidence type="ECO:0000256" key="3">
    <source>
        <dbReference type="ARBA" id="ARBA00011738"/>
    </source>
</evidence>
<dbReference type="GO" id="GO:0005737">
    <property type="term" value="C:cytoplasm"/>
    <property type="evidence" value="ECO:0007669"/>
    <property type="project" value="UniProtKB-SubCell"/>
</dbReference>
<evidence type="ECO:0000256" key="17">
    <source>
        <dbReference type="RuleBase" id="RU003692"/>
    </source>
</evidence>
<dbReference type="InterPro" id="IPR001100">
    <property type="entry name" value="Pyr_nuc-diS_OxRdtase"/>
</dbReference>
<dbReference type="Gene3D" id="3.30.390.30">
    <property type="match status" value="1"/>
</dbReference>
<dbReference type="PIRSF" id="PIRSF000350">
    <property type="entry name" value="Mercury_reductase_MerA"/>
    <property type="match status" value="1"/>
</dbReference>
<dbReference type="PRINTS" id="PR00368">
    <property type="entry name" value="FADPNR"/>
</dbReference>
<dbReference type="RefSeq" id="WP_054064480.1">
    <property type="nucleotide sequence ID" value="NZ_JSYZ01000026.1"/>
</dbReference>
<keyword evidence="8 15" id="KW-0274">FAD</keyword>
<feature type="binding site" evidence="15">
    <location>
        <begin position="180"/>
        <end position="187"/>
    </location>
    <ligand>
        <name>NAD(+)</name>
        <dbReference type="ChEBI" id="CHEBI:57540"/>
    </ligand>
</feature>
<dbReference type="OrthoDB" id="9800167at2"/>
<evidence type="ECO:0000256" key="11">
    <source>
        <dbReference type="ARBA" id="ARBA00023157"/>
    </source>
</evidence>
<keyword evidence="10 15" id="KW-0520">NAD</keyword>
<keyword evidence="12 17" id="KW-0676">Redox-active center</keyword>
<comment type="caution">
    <text evidence="20">The sequence shown here is derived from an EMBL/GenBank/DDBJ whole genome shotgun (WGS) entry which is preliminary data.</text>
</comment>
<dbReference type="PATRIC" id="fig|50340.43.peg.3457"/>
<proteinExistence type="inferred from homology"/>
<evidence type="ECO:0000259" key="19">
    <source>
        <dbReference type="Pfam" id="PF07992"/>
    </source>
</evidence>
<dbReference type="Pfam" id="PF07992">
    <property type="entry name" value="Pyr_redox_2"/>
    <property type="match status" value="1"/>
</dbReference>
<comment type="catalytic activity">
    <reaction evidence="13 17">
        <text>N(6)-[(R)-dihydrolipoyl]-L-lysyl-[protein] + NAD(+) = N(6)-[(R)-lipoyl]-L-lysyl-[protein] + NADH + H(+)</text>
        <dbReference type="Rhea" id="RHEA:15045"/>
        <dbReference type="Rhea" id="RHEA-COMP:10474"/>
        <dbReference type="Rhea" id="RHEA-COMP:10475"/>
        <dbReference type="ChEBI" id="CHEBI:15378"/>
        <dbReference type="ChEBI" id="CHEBI:57540"/>
        <dbReference type="ChEBI" id="CHEBI:57945"/>
        <dbReference type="ChEBI" id="CHEBI:83099"/>
        <dbReference type="ChEBI" id="CHEBI:83100"/>
        <dbReference type="EC" id="1.8.1.4"/>
    </reaction>
</comment>
<evidence type="ECO:0000256" key="12">
    <source>
        <dbReference type="ARBA" id="ARBA00023284"/>
    </source>
</evidence>
<keyword evidence="6" id="KW-0963">Cytoplasm</keyword>
<feature type="binding site" evidence="15">
    <location>
        <position position="53"/>
    </location>
    <ligand>
        <name>FAD</name>
        <dbReference type="ChEBI" id="CHEBI:57692"/>
    </ligand>
</feature>
<dbReference type="InterPro" id="IPR023753">
    <property type="entry name" value="FAD/NAD-binding_dom"/>
</dbReference>
<evidence type="ECO:0000256" key="10">
    <source>
        <dbReference type="ARBA" id="ARBA00023027"/>
    </source>
</evidence>
<dbReference type="GO" id="GO:0050660">
    <property type="term" value="F:flavin adenine dinucleotide binding"/>
    <property type="evidence" value="ECO:0007669"/>
    <property type="project" value="InterPro"/>
</dbReference>
<comment type="subunit">
    <text evidence="3">Homodimer.</text>
</comment>
<dbReference type="SUPFAM" id="SSF55424">
    <property type="entry name" value="FAD/NAD-linked reductases, dimerisation (C-terminal) domain"/>
    <property type="match status" value="1"/>
</dbReference>
<dbReference type="Pfam" id="PF02852">
    <property type="entry name" value="Pyr_redox_dim"/>
    <property type="match status" value="1"/>
</dbReference>
<dbReference type="InterPro" id="IPR012999">
    <property type="entry name" value="Pyr_OxRdtase_I_AS"/>
</dbReference>
<dbReference type="InterPro" id="IPR004099">
    <property type="entry name" value="Pyr_nucl-diS_OxRdtase_dimer"/>
</dbReference>
<feature type="active site" description="Proton acceptor" evidence="14">
    <location>
        <position position="441"/>
    </location>
</feature>
<evidence type="ECO:0000256" key="14">
    <source>
        <dbReference type="PIRSR" id="PIRSR000350-2"/>
    </source>
</evidence>
<dbReference type="InterPro" id="IPR006258">
    <property type="entry name" value="Lipoamide_DH"/>
</dbReference>
<feature type="binding site" evidence="15">
    <location>
        <position position="309"/>
    </location>
    <ligand>
        <name>FAD</name>
        <dbReference type="ChEBI" id="CHEBI:57692"/>
    </ligand>
</feature>
<dbReference type="STRING" id="50340.PF66_05742"/>
<dbReference type="PRINTS" id="PR00411">
    <property type="entry name" value="PNDRDTASEI"/>
</dbReference>
<evidence type="ECO:0000256" key="7">
    <source>
        <dbReference type="ARBA" id="ARBA00022630"/>
    </source>
</evidence>
<keyword evidence="15" id="KW-0547">Nucleotide-binding</keyword>
<feature type="domain" description="Pyridine nucleotide-disulphide oxidoreductase dimerisation" evidence="18">
    <location>
        <begin position="343"/>
        <end position="452"/>
    </location>
</feature>
<dbReference type="FunFam" id="3.30.390.30:FF:000001">
    <property type="entry name" value="Dihydrolipoyl dehydrogenase"/>
    <property type="match status" value="1"/>
</dbReference>
<feature type="binding site" evidence="15">
    <location>
        <begin position="315"/>
        <end position="318"/>
    </location>
    <ligand>
        <name>FAD</name>
        <dbReference type="ChEBI" id="CHEBI:57692"/>
    </ligand>
</feature>
<feature type="binding site" evidence="15">
    <location>
        <position position="203"/>
    </location>
    <ligand>
        <name>NAD(+)</name>
        <dbReference type="ChEBI" id="CHEBI:57540"/>
    </ligand>
</feature>
<evidence type="ECO:0000256" key="15">
    <source>
        <dbReference type="PIRSR" id="PIRSR000350-3"/>
    </source>
</evidence>
<dbReference type="AlphaFoldDB" id="A0A0M9GCR0"/>
<evidence type="ECO:0000256" key="13">
    <source>
        <dbReference type="ARBA" id="ARBA00049187"/>
    </source>
</evidence>
<evidence type="ECO:0000256" key="2">
    <source>
        <dbReference type="ARBA" id="ARBA00007532"/>
    </source>
</evidence>
<evidence type="ECO:0000256" key="16">
    <source>
        <dbReference type="PIRSR" id="PIRSR000350-4"/>
    </source>
</evidence>
<evidence type="ECO:0000256" key="9">
    <source>
        <dbReference type="ARBA" id="ARBA00023002"/>
    </source>
</evidence>
<evidence type="ECO:0000256" key="5">
    <source>
        <dbReference type="ARBA" id="ARBA00016961"/>
    </source>
</evidence>
<dbReference type="InterPro" id="IPR016156">
    <property type="entry name" value="FAD/NAD-linked_Rdtase_dimer_sf"/>
</dbReference>
<feature type="domain" description="FAD/NAD(P)-binding" evidence="19">
    <location>
        <begin position="9"/>
        <end position="324"/>
    </location>
</feature>
<keyword evidence="7 17" id="KW-0285">Flavoprotein</keyword>